<reference evidence="2 3" key="1">
    <citation type="submission" date="2016-07" db="EMBL/GenBank/DDBJ databases">
        <title>Pervasive Adenine N6-methylation of Active Genes in Fungi.</title>
        <authorList>
            <consortium name="DOE Joint Genome Institute"/>
            <person name="Mondo S.J."/>
            <person name="Dannebaum R.O."/>
            <person name="Kuo R.C."/>
            <person name="Labutti K."/>
            <person name="Haridas S."/>
            <person name="Kuo A."/>
            <person name="Salamov A."/>
            <person name="Ahrendt S.R."/>
            <person name="Lipzen A."/>
            <person name="Sullivan W."/>
            <person name="Andreopoulos W.B."/>
            <person name="Clum A."/>
            <person name="Lindquist E."/>
            <person name="Daum C."/>
            <person name="Ramamoorthy G.K."/>
            <person name="Gryganskyi A."/>
            <person name="Culley D."/>
            <person name="Magnuson J.K."/>
            <person name="James T.Y."/>
            <person name="O'Malley M.A."/>
            <person name="Stajich J.E."/>
            <person name="Spatafora J.W."/>
            <person name="Visel A."/>
            <person name="Grigoriev I.V."/>
        </authorList>
    </citation>
    <scope>NUCLEOTIDE SEQUENCE [LARGE SCALE GENOMIC DNA]</scope>
    <source>
        <strain evidence="2 3">NRRL 3301</strain>
    </source>
</reference>
<dbReference type="PANTHER" id="PTHR12875">
    <property type="entry name" value="GOLGI TO ER TRAFFIC PROTEIN 4 HOMOLOG"/>
    <property type="match status" value="1"/>
</dbReference>
<accession>A0A1X2GX95</accession>
<keyword evidence="3" id="KW-1185">Reference proteome</keyword>
<dbReference type="OrthoDB" id="10252405at2759"/>
<dbReference type="STRING" id="101127.A0A1X2GX95"/>
<dbReference type="GO" id="GO:0005829">
    <property type="term" value="C:cytosol"/>
    <property type="evidence" value="ECO:0007669"/>
    <property type="project" value="TreeGrafter"/>
</dbReference>
<dbReference type="GO" id="GO:0045048">
    <property type="term" value="P:protein insertion into ER membrane"/>
    <property type="evidence" value="ECO:0007669"/>
    <property type="project" value="InterPro"/>
</dbReference>
<dbReference type="EMBL" id="MCGT01000002">
    <property type="protein sequence ID" value="ORX62228.1"/>
    <property type="molecule type" value="Genomic_DNA"/>
</dbReference>
<dbReference type="Gene3D" id="1.25.40.10">
    <property type="entry name" value="Tetratricopeptide repeat domain"/>
    <property type="match status" value="1"/>
</dbReference>
<comment type="caution">
    <text evidence="2">The sequence shown here is derived from an EMBL/GenBank/DDBJ whole genome shotgun (WGS) entry which is preliminary data.</text>
</comment>
<evidence type="ECO:0000313" key="2">
    <source>
        <dbReference type="EMBL" id="ORX62228.1"/>
    </source>
</evidence>
<protein>
    <submittedName>
        <fullName evidence="2">DUF410-domain-containing protein</fullName>
    </submittedName>
</protein>
<name>A0A1X2GX95_9FUNG</name>
<dbReference type="InterPro" id="IPR011990">
    <property type="entry name" value="TPR-like_helical_dom_sf"/>
</dbReference>
<dbReference type="Pfam" id="PF04190">
    <property type="entry name" value="GET4"/>
    <property type="match status" value="1"/>
</dbReference>
<organism evidence="2 3">
    <name type="scientific">Hesseltinella vesiculosa</name>
    <dbReference type="NCBI Taxonomy" id="101127"/>
    <lineage>
        <taxon>Eukaryota</taxon>
        <taxon>Fungi</taxon>
        <taxon>Fungi incertae sedis</taxon>
        <taxon>Mucoromycota</taxon>
        <taxon>Mucoromycotina</taxon>
        <taxon>Mucoromycetes</taxon>
        <taxon>Mucorales</taxon>
        <taxon>Cunninghamellaceae</taxon>
        <taxon>Hesseltinella</taxon>
    </lineage>
</organism>
<dbReference type="Proteomes" id="UP000242146">
    <property type="component" value="Unassembled WGS sequence"/>
</dbReference>
<dbReference type="PANTHER" id="PTHR12875:SF0">
    <property type="entry name" value="GOLGI TO ER TRAFFIC PROTEIN 4 HOMOLOG"/>
    <property type="match status" value="1"/>
</dbReference>
<sequence>MYRTVARRYNKQQQYKKTIHLLNDGATSFMKHGQSSSGSDLANYMLDTYKLADLPVDETSLNRVVDLLDLYPSSEPGRKQFISKAFSWTQKNGKYPEGDPELHDFVGTLLYQEKKFALAEEHLVVGTDHSAKVLAQVANDWAENEGHGQAKSIYITRVVLQYLAMKSIRHATIALTEFLASTDIEKKQSHDFKFTPAGETIKVTSYSDSWLNFVQLLLLTVQRDGANLFNELKSTYSSLYKQQKGFEDLMDDIGATFFNVAKPRKQGNIMQDLMNSLFAAPAPGNDNRSLPSAAPSLGLD</sequence>
<dbReference type="InterPro" id="IPR007317">
    <property type="entry name" value="GET4"/>
</dbReference>
<comment type="similarity">
    <text evidence="1">Belongs to the GET4 family.</text>
</comment>
<evidence type="ECO:0000313" key="3">
    <source>
        <dbReference type="Proteomes" id="UP000242146"/>
    </source>
</evidence>
<evidence type="ECO:0000256" key="1">
    <source>
        <dbReference type="ARBA" id="ARBA00005351"/>
    </source>
</evidence>
<proteinExistence type="inferred from homology"/>
<gene>
    <name evidence="2" type="ORF">DM01DRAFT_1331681</name>
</gene>
<dbReference type="AlphaFoldDB" id="A0A1X2GX95"/>